<feature type="chain" id="PRO_5032611301" evidence="1">
    <location>
        <begin position="23"/>
        <end position="202"/>
    </location>
</feature>
<reference evidence="2 3" key="1">
    <citation type="submission" date="2020-08" db="EMBL/GenBank/DDBJ databases">
        <title>Genomic Encyclopedia of Type Strains, Phase IV (KMG-IV): sequencing the most valuable type-strain genomes for metagenomic binning, comparative biology and taxonomic classification.</title>
        <authorList>
            <person name="Goeker M."/>
        </authorList>
    </citation>
    <scope>NUCLEOTIDE SEQUENCE [LARGE SCALE GENOMIC DNA]</scope>
    <source>
        <strain evidence="2 3">DSM 102189</strain>
    </source>
</reference>
<gene>
    <name evidence="2" type="ORF">FHS79_003104</name>
</gene>
<organism evidence="2 3">
    <name type="scientific">Polymorphobacter multimanifer</name>
    <dbReference type="NCBI Taxonomy" id="1070431"/>
    <lineage>
        <taxon>Bacteria</taxon>
        <taxon>Pseudomonadati</taxon>
        <taxon>Pseudomonadota</taxon>
        <taxon>Alphaproteobacteria</taxon>
        <taxon>Sphingomonadales</taxon>
        <taxon>Sphingosinicellaceae</taxon>
        <taxon>Polymorphobacter</taxon>
    </lineage>
</organism>
<dbReference type="Proteomes" id="UP000538147">
    <property type="component" value="Unassembled WGS sequence"/>
</dbReference>
<dbReference type="InterPro" id="IPR011250">
    <property type="entry name" value="OMP/PagP_B-barrel"/>
</dbReference>
<evidence type="ECO:0000256" key="1">
    <source>
        <dbReference type="SAM" id="SignalP"/>
    </source>
</evidence>
<sequence length="202" mass="21332">MKMLFSAGALALALGLSAPVVAQDAVGTTATSPDGSRPFGFEPYFGIMGGYHLYDRKPDFQSTTGARYDGAVIEGVLGANVPLGPLFIGVEGHGAKGFGNIDWEYGVRGRAGFRAGETGMIYGSVGHMWYEVQSDQNFIARGATGQGFNDRKGWVYGLGVEVGPREIGLGGLTGQSGARLRLSVETFEGKSIRPMGGLIFHF</sequence>
<name>A0A841L916_9SPHN</name>
<evidence type="ECO:0000313" key="3">
    <source>
        <dbReference type="Proteomes" id="UP000538147"/>
    </source>
</evidence>
<dbReference type="AlphaFoldDB" id="A0A841L916"/>
<keyword evidence="3" id="KW-1185">Reference proteome</keyword>
<proteinExistence type="predicted"/>
<dbReference type="SUPFAM" id="SSF56925">
    <property type="entry name" value="OMPA-like"/>
    <property type="match status" value="1"/>
</dbReference>
<accession>A0A841L916</accession>
<comment type="caution">
    <text evidence="2">The sequence shown here is derived from an EMBL/GenBank/DDBJ whole genome shotgun (WGS) entry which is preliminary data.</text>
</comment>
<protein>
    <submittedName>
        <fullName evidence="2">Opacity protein-like surface antigen</fullName>
    </submittedName>
</protein>
<feature type="signal peptide" evidence="1">
    <location>
        <begin position="1"/>
        <end position="22"/>
    </location>
</feature>
<evidence type="ECO:0000313" key="2">
    <source>
        <dbReference type="EMBL" id="MBB6228910.1"/>
    </source>
</evidence>
<dbReference type="EMBL" id="JACIIV010000027">
    <property type="protein sequence ID" value="MBB6228910.1"/>
    <property type="molecule type" value="Genomic_DNA"/>
</dbReference>
<dbReference type="RefSeq" id="WP_184202114.1">
    <property type="nucleotide sequence ID" value="NZ_BMOX01000068.1"/>
</dbReference>
<keyword evidence="1" id="KW-0732">Signal</keyword>